<evidence type="ECO:0000313" key="5">
    <source>
        <dbReference type="Proteomes" id="UP001151518"/>
    </source>
</evidence>
<sequence>MAPNKATANAQSLHSIELAGSTAAPGETKPYVNHINANGKLIVHTTGINSLYDNYLRGRARAGRNALVFGYRPIIDGMGNAGPYKWITWDLFHERFVNFASGLRLLGVQPGDRVGILMDNSIEWVLTEFAALYHRIISVPMYVSLGQSALERLINEVDMNVIVCSSDNARIILSMLDAIPTVRNLVIVGGALPNDLLQMGTSHGVTVQSFRMVEDSGVHQPVEPEKLPVPEDVATIIYTSGTSGLPKGVVLTHANILASIAAAVALMDHGDMYNVSPEDCSMGFLPLAHCYGRLILHVMVALGAKTAFPRNDPSKLVEDLKDLQPTIFVGVPRIFNRIQDKILSAIKVKGGLPSALFQYAYTTKKSNLSRGQLSHWLWDRVIFKPLRDKFGGKLKLIISGSAPISPETLEFMRCCFSCSVMEGYGLSETMGPTSVTRMDDIEPGNVGAPTPCAMMKLRSVPELGYSVEDKPYPRGEILIKGGHTAKEYYGQPELTCQVFIDDGWLCTNDIAFLDSRNRFHIIDRKNNMFKLAQGEFIAPEKIENTYMDHFIVSQAFVYGNPLQNALVAVVVPDATLLPMFLKTKGGLPQSYVQSSESGLEDLCKDQSVRNEVLSELTSWCKSHDLCGFEVPKNIHLTTVSFDNLDLLTPTLKLKRRNAQMHFANILSLLYDELN</sequence>
<gene>
    <name evidence="4" type="primary">FAA2_4</name>
    <name evidence="4" type="ORF">GGI25_003247</name>
</gene>
<evidence type="ECO:0000313" key="4">
    <source>
        <dbReference type="EMBL" id="KAJ2677151.1"/>
    </source>
</evidence>
<organism evidence="4 5">
    <name type="scientific">Coemansia spiralis</name>
    <dbReference type="NCBI Taxonomy" id="417178"/>
    <lineage>
        <taxon>Eukaryota</taxon>
        <taxon>Fungi</taxon>
        <taxon>Fungi incertae sedis</taxon>
        <taxon>Zoopagomycota</taxon>
        <taxon>Kickxellomycotina</taxon>
        <taxon>Kickxellomycetes</taxon>
        <taxon>Kickxellales</taxon>
        <taxon>Kickxellaceae</taxon>
        <taxon>Coemansia</taxon>
    </lineage>
</organism>
<dbReference type="PROSITE" id="PS00455">
    <property type="entry name" value="AMP_BINDING"/>
    <property type="match status" value="1"/>
</dbReference>
<protein>
    <submittedName>
        <fullName evidence="4">Medium-chain fatty acid-CoA ligase faa2</fullName>
        <ecNumber evidence="4">6.2.1.3</ecNumber>
    </submittedName>
</protein>
<dbReference type="InterPro" id="IPR042099">
    <property type="entry name" value="ANL_N_sf"/>
</dbReference>
<comment type="caution">
    <text evidence="4">The sequence shown here is derived from an EMBL/GenBank/DDBJ whole genome shotgun (WGS) entry which is preliminary data.</text>
</comment>
<name>A0A9W8KYA5_9FUNG</name>
<dbReference type="SUPFAM" id="SSF56801">
    <property type="entry name" value="Acetyl-CoA synthetase-like"/>
    <property type="match status" value="1"/>
</dbReference>
<dbReference type="GO" id="GO:0016020">
    <property type="term" value="C:membrane"/>
    <property type="evidence" value="ECO:0007669"/>
    <property type="project" value="TreeGrafter"/>
</dbReference>
<proteinExistence type="predicted"/>
<dbReference type="OrthoDB" id="1700726at2759"/>
<reference evidence="4" key="1">
    <citation type="submission" date="2022-07" db="EMBL/GenBank/DDBJ databases">
        <title>Phylogenomic reconstructions and comparative analyses of Kickxellomycotina fungi.</title>
        <authorList>
            <person name="Reynolds N.K."/>
            <person name="Stajich J.E."/>
            <person name="Barry K."/>
            <person name="Grigoriev I.V."/>
            <person name="Crous P."/>
            <person name="Smith M.E."/>
        </authorList>
    </citation>
    <scope>NUCLEOTIDE SEQUENCE</scope>
    <source>
        <strain evidence="4">NRRL 3115</strain>
    </source>
</reference>
<accession>A0A9W8KYA5</accession>
<dbReference type="InterPro" id="IPR020845">
    <property type="entry name" value="AMP-binding_CS"/>
</dbReference>
<dbReference type="InterPro" id="IPR000873">
    <property type="entry name" value="AMP-dep_synth/lig_dom"/>
</dbReference>
<evidence type="ECO:0000256" key="2">
    <source>
        <dbReference type="ARBA" id="ARBA00022840"/>
    </source>
</evidence>
<dbReference type="EC" id="6.2.1.3" evidence="4"/>
<dbReference type="PANTHER" id="PTHR43272">
    <property type="entry name" value="LONG-CHAIN-FATTY-ACID--COA LIGASE"/>
    <property type="match status" value="1"/>
</dbReference>
<dbReference type="GO" id="GO:0004467">
    <property type="term" value="F:long-chain fatty acid-CoA ligase activity"/>
    <property type="evidence" value="ECO:0007669"/>
    <property type="project" value="UniProtKB-EC"/>
</dbReference>
<evidence type="ECO:0000259" key="3">
    <source>
        <dbReference type="Pfam" id="PF00501"/>
    </source>
</evidence>
<dbReference type="AlphaFoldDB" id="A0A9W8KYA5"/>
<dbReference type="EMBL" id="JANBTW010000034">
    <property type="protein sequence ID" value="KAJ2677151.1"/>
    <property type="molecule type" value="Genomic_DNA"/>
</dbReference>
<dbReference type="PANTHER" id="PTHR43272:SF33">
    <property type="entry name" value="AMP-BINDING DOMAIN-CONTAINING PROTEIN-RELATED"/>
    <property type="match status" value="1"/>
</dbReference>
<keyword evidence="1" id="KW-0547">Nucleotide-binding</keyword>
<dbReference type="GO" id="GO:0005783">
    <property type="term" value="C:endoplasmic reticulum"/>
    <property type="evidence" value="ECO:0007669"/>
    <property type="project" value="TreeGrafter"/>
</dbReference>
<evidence type="ECO:0000256" key="1">
    <source>
        <dbReference type="ARBA" id="ARBA00022741"/>
    </source>
</evidence>
<keyword evidence="2" id="KW-0067">ATP-binding</keyword>
<keyword evidence="4" id="KW-0436">Ligase</keyword>
<dbReference type="Proteomes" id="UP001151518">
    <property type="component" value="Unassembled WGS sequence"/>
</dbReference>
<feature type="domain" description="AMP-dependent synthetase/ligase" evidence="3">
    <location>
        <begin position="69"/>
        <end position="489"/>
    </location>
</feature>
<dbReference type="GO" id="GO:0005524">
    <property type="term" value="F:ATP binding"/>
    <property type="evidence" value="ECO:0007669"/>
    <property type="project" value="UniProtKB-KW"/>
</dbReference>
<dbReference type="Gene3D" id="3.40.50.12780">
    <property type="entry name" value="N-terminal domain of ligase-like"/>
    <property type="match status" value="1"/>
</dbReference>
<dbReference type="Pfam" id="PF00501">
    <property type="entry name" value="AMP-binding"/>
    <property type="match status" value="1"/>
</dbReference>